<dbReference type="Proteomes" id="UP000006875">
    <property type="component" value="Plasmid pILYOP01"/>
</dbReference>
<organism evidence="1 2">
    <name type="scientific">Ilyobacter polytropus (strain ATCC 51220 / DSM 2926 / LMG 16218 / CuHBu1)</name>
    <dbReference type="NCBI Taxonomy" id="572544"/>
    <lineage>
        <taxon>Bacteria</taxon>
        <taxon>Fusobacteriati</taxon>
        <taxon>Fusobacteriota</taxon>
        <taxon>Fusobacteriia</taxon>
        <taxon>Fusobacteriales</taxon>
        <taxon>Fusobacteriaceae</taxon>
        <taxon>Ilyobacter</taxon>
    </lineage>
</organism>
<dbReference type="AlphaFoldDB" id="E3HCP5"/>
<sequence length="493" mass="58905">MVEIKSNIKNKIEPFIYKKMMEKEYKTNEIEAQELLTWNRIDLGFKLFYLKNKDKNKKEGEKIYKEDIKTQTFGKFIEYENEKNDFDKFIKTFDQTYNNIKKKGFDKTDSIIPLSNNSTIINGAHRVASAIYLKKKVFTIETEIEEMKCDYKMFKERGVSNEALEIAMKTFIEYSNLNTYIAFLWPSGKERKQEALSKFSKIVYEKKINLNPNGAFNLLTELYKHMDWSGTEKNNFKGIEQKLIECFPNFEDFKVIIFQANNLEDVRKIKQEVRDLYDLEYSSIHITDTKEEAIRISKLILNGNGLHFLNNAYPYKYLNQYKELDKFKIFLNENQINSEDIVLDGSMTLSLYGLRENKDIDYLLSEHKKIKFSDSNFENHDSELKYHKINKQDIIYDGKYFFEYNGLKFISFNQLYSMKKNRNGKKDQIDCEIMKSLVENKKIKILLLNKKQKLRYYKIKIKNNTKSLILNILKRIEIYNIIRYLYRKIKGAK</sequence>
<gene>
    <name evidence="1" type="ordered locus">Ilyop_2684</name>
</gene>
<keyword evidence="1" id="KW-0614">Plasmid</keyword>
<protein>
    <submittedName>
        <fullName evidence="1">Uncharacterized protein</fullName>
    </submittedName>
</protein>
<evidence type="ECO:0000313" key="2">
    <source>
        <dbReference type="Proteomes" id="UP000006875"/>
    </source>
</evidence>
<dbReference type="RefSeq" id="WP_013389097.1">
    <property type="nucleotide sequence ID" value="NC_014633.1"/>
</dbReference>
<dbReference type="KEGG" id="ipo:Ilyop_2684"/>
<reference evidence="1 2" key="1">
    <citation type="journal article" date="2010" name="Stand. Genomic Sci.">
        <title>Complete genome sequence of Ilyobacter polytropus type strain (CuHbu1).</title>
        <authorList>
            <person name="Sikorski J."/>
            <person name="Chertkov O."/>
            <person name="Lapidus A."/>
            <person name="Nolan M."/>
            <person name="Lucas S."/>
            <person name="Del Rio T.G."/>
            <person name="Tice H."/>
            <person name="Cheng J.F."/>
            <person name="Tapia R."/>
            <person name="Han C."/>
            <person name="Goodwin L."/>
            <person name="Pitluck S."/>
            <person name="Liolios K."/>
            <person name="Ivanova N."/>
            <person name="Mavromatis K."/>
            <person name="Mikhailova N."/>
            <person name="Pati A."/>
            <person name="Chen A."/>
            <person name="Palaniappan K."/>
            <person name="Land M."/>
            <person name="Hauser L."/>
            <person name="Chang Y.J."/>
            <person name="Jeffries C.D."/>
            <person name="Brambilla E."/>
            <person name="Yasawong M."/>
            <person name="Rohde M."/>
            <person name="Pukall R."/>
            <person name="Spring S."/>
            <person name="Goker M."/>
            <person name="Woyke T."/>
            <person name="Bristow J."/>
            <person name="Eisen J.A."/>
            <person name="Markowitz V."/>
            <person name="Hugenholtz P."/>
            <person name="Kyrpides N.C."/>
            <person name="Klenk H.P."/>
        </authorList>
    </citation>
    <scope>NUCLEOTIDE SEQUENCE [LARGE SCALE GENOMIC DNA]</scope>
    <source>
        <strain evidence="2">ATCC 51220 / DSM 2926 / LMG 16218 / CuHBu1</strain>
        <plasmid evidence="2">pILYOP01</plasmid>
    </source>
</reference>
<evidence type="ECO:0000313" key="1">
    <source>
        <dbReference type="EMBL" id="ADO84440.1"/>
    </source>
</evidence>
<dbReference type="HOGENOM" id="CLU_045362_0_0_0"/>
<accession>E3HCP5</accession>
<name>E3HCP5_ILYPC</name>
<dbReference type="EMBL" id="CP002282">
    <property type="protein sequence ID" value="ADO84440.1"/>
    <property type="molecule type" value="Genomic_DNA"/>
</dbReference>
<geneLocation type="plasmid" evidence="1 2">
    <name>pILYOP01</name>
</geneLocation>
<keyword evidence="2" id="KW-1185">Reference proteome</keyword>
<dbReference type="OrthoDB" id="5327615at2"/>
<proteinExistence type="predicted"/>